<dbReference type="Pfam" id="PF07728">
    <property type="entry name" value="AAA_5"/>
    <property type="match status" value="2"/>
</dbReference>
<evidence type="ECO:0000259" key="2">
    <source>
        <dbReference type="Pfam" id="PF07728"/>
    </source>
</evidence>
<evidence type="ECO:0000313" key="4">
    <source>
        <dbReference type="Proteomes" id="UP000729913"/>
    </source>
</evidence>
<dbReference type="Proteomes" id="UP000729913">
    <property type="component" value="Unassembled WGS sequence"/>
</dbReference>
<dbReference type="InterPro" id="IPR039891">
    <property type="entry name" value="VWA8"/>
</dbReference>
<feature type="domain" description="ATPase dynein-related AAA" evidence="2">
    <location>
        <begin position="442"/>
        <end position="576"/>
    </location>
</feature>
<dbReference type="InterPro" id="IPR011704">
    <property type="entry name" value="ATPase_dyneun-rel_AAA"/>
</dbReference>
<dbReference type="OrthoDB" id="5186at2759"/>
<dbReference type="EMBL" id="JAAOIC020000005">
    <property type="protein sequence ID" value="KAG8042000.1"/>
    <property type="molecule type" value="Genomic_DNA"/>
</dbReference>
<keyword evidence="4" id="KW-1185">Reference proteome</keyword>
<feature type="compositionally biased region" description="Gly residues" evidence="1">
    <location>
        <begin position="1191"/>
        <end position="1203"/>
    </location>
</feature>
<comment type="caution">
    <text evidence="3">The sequence shown here is derived from an EMBL/GenBank/DDBJ whole genome shotgun (WGS) entry which is preliminary data.</text>
</comment>
<evidence type="ECO:0000256" key="1">
    <source>
        <dbReference type="SAM" id="MobiDB-lite"/>
    </source>
</evidence>
<evidence type="ECO:0000313" key="3">
    <source>
        <dbReference type="EMBL" id="KAG8042000.1"/>
    </source>
</evidence>
<gene>
    <name evidence="3" type="ORF">G9C98_007308</name>
</gene>
<sequence>MQISQYNSEISCRPVLSHVLYSSKTFVNYFRVEQLDTLKNLAPNYDAGKLSQLLSCCHAFTTTEADKCPSLSVFDVFYSFYPYNLFLGKEGRDAVEHILTTFGVLDNNNHLNNISSDKILEIEKINDSCLVKLDKNNCQVKLNVPSGYETKPHSDSFYIPTSYQNNLLTNMILSHVSSDYCIIGPKGCGKSVLVDKLDLIQQRSTKPNGDTIWKNSPLISAALDGKLAVLDGIHRVHPSTLAVLHRLICDREIQLHDGKRLIGSERYDEIKLKYKKTDQQLAASGIFRINPSFRIIAMAEPPDVNTFNHWLNSELLNSTLQSLAGSLSTRQLLRIAARMSKYPSDNVYEAVQKACLARFLPAVPKQALIDCMKQLGINPAKSNVEESIKCIVDENTLTIGKTTVDRYKSKALTKVPNILFYDVPQHLKLLENLLQDFFLGENILLVGNQGVGKNKIVDRLLQLMNRPREYIQLHRDTTVQTLTLQTIIRDGVVVYEDSPLVQAVKLGHVLLIDEADKAPTHVTCILKTLAENGEMILSDGRRISTSSSNNPNTIVVHPDFRMIVLANRPGFPFLGNDFFGVLGDLFATHSVDNPSFNDEISLLKQYGPEVDDKIIEKLVRTFGELRNMSDQGLVAYPYSTREVVNIIKHLQKFPKEPLSSVVRNVFDFDRYSAEVFDTLVKILHKNGIPIGTDVNNITLAKEFPLPDVKFGGSWNISQEKVLIPVQEQFVKLSSPFYPERKIDYLDRVETRSAWFTEMQSYWTIPHGENEYVIDLAVTKSPKNDGINDRIHVLTINPLCVSTMTPTSKQVDQILLSSFVSFDKIYQPRFSITPDNSGKLWIHEESSNTLVVIDFDDGSAKSVKLSSFFKDASNRLFGAFRNQATKWKLKNELISSSNQAILYTPNGNKIDVLDLKTMNLFSMSLPLDIESIAIVSPQKWLIHNTSKNLFILEKSIDTLPCPNILRVVEKDSKSINMGSIITASHSELNKINLSKALNQDIESPNRLLVTDSTYATIVVGLPELYSTNEVYIWPRNQRIRVSSSPIVNDGQIIKVVPSDKIPKKATVDGHNHNIFNYLEVVDVVDRKVRYLPIPMTSRVPPSFEWMYPEGIPVYIAATSNQNLVSVDCTGCVSLWETSSAHIEKSLLEWRKMIGSDGEHLQITKDRHSGLDTTAPKHGKVDPNNDPHVGGNTWAGGTGGRDTAGLGGKGGPYRLDAGHTVHQLSDEEKNSVPDHVKKAAREMGVRAFKQRLQDIRMSEYDHELYSKFSNAVTKQVKTLKVILGSVQSKSNERQWLKHQTSGELDDTKLIEGLTGEKTIYRRRVEKEPEIGAPLLKPKRFKLVVDVSGSMYRFNGYDGRLDRELEACVMMMHAHSQFCMSGDHTLEATQHAIRSISRENADESIVVVFSDANLERYGIPPQRLGSRGFPRVDGANRV</sequence>
<reference evidence="3" key="1">
    <citation type="submission" date="2020-03" db="EMBL/GenBank/DDBJ databases">
        <authorList>
            <person name="Chebbi M.A."/>
            <person name="Drezen J.M."/>
        </authorList>
    </citation>
    <scope>NUCLEOTIDE SEQUENCE</scope>
    <source>
        <tissue evidence="3">Whole body</tissue>
    </source>
</reference>
<feature type="region of interest" description="Disordered" evidence="1">
    <location>
        <begin position="1167"/>
        <end position="1203"/>
    </location>
</feature>
<dbReference type="PANTHER" id="PTHR21610">
    <property type="entry name" value="VON WILLEBRAND FACTOR A DOMAIN-CONTAINING PROTEIN 8"/>
    <property type="match status" value="1"/>
</dbReference>
<dbReference type="GO" id="GO:0016887">
    <property type="term" value="F:ATP hydrolysis activity"/>
    <property type="evidence" value="ECO:0007669"/>
    <property type="project" value="InterPro"/>
</dbReference>
<dbReference type="PANTHER" id="PTHR21610:SF9">
    <property type="entry name" value="VON WILLEBRAND FACTOR A DOMAIN-CONTAINING PROTEIN 8"/>
    <property type="match status" value="1"/>
</dbReference>
<organism evidence="3 4">
    <name type="scientific">Cotesia typhae</name>
    <dbReference type="NCBI Taxonomy" id="2053667"/>
    <lineage>
        <taxon>Eukaryota</taxon>
        <taxon>Metazoa</taxon>
        <taxon>Ecdysozoa</taxon>
        <taxon>Arthropoda</taxon>
        <taxon>Hexapoda</taxon>
        <taxon>Insecta</taxon>
        <taxon>Pterygota</taxon>
        <taxon>Neoptera</taxon>
        <taxon>Endopterygota</taxon>
        <taxon>Hymenoptera</taxon>
        <taxon>Apocrita</taxon>
        <taxon>Ichneumonoidea</taxon>
        <taxon>Braconidae</taxon>
        <taxon>Microgastrinae</taxon>
        <taxon>Cotesia</taxon>
    </lineage>
</organism>
<dbReference type="FunFam" id="3.40.50.300:FF:000663">
    <property type="entry name" value="von Willebrand factor A domain containing 8"/>
    <property type="match status" value="1"/>
</dbReference>
<proteinExistence type="predicted"/>
<dbReference type="GO" id="GO:0005737">
    <property type="term" value="C:cytoplasm"/>
    <property type="evidence" value="ECO:0007669"/>
    <property type="project" value="TreeGrafter"/>
</dbReference>
<dbReference type="GO" id="GO:0005524">
    <property type="term" value="F:ATP binding"/>
    <property type="evidence" value="ECO:0007669"/>
    <property type="project" value="InterPro"/>
</dbReference>
<feature type="domain" description="ATPase dynein-related AAA" evidence="2">
    <location>
        <begin position="198"/>
        <end position="311"/>
    </location>
</feature>
<reference evidence="3" key="2">
    <citation type="submission" date="2021-04" db="EMBL/GenBank/DDBJ databases">
        <title>Genome-wide patterns of bracovirus chromosomal integration into multiple host tissues during parasitism.</title>
        <authorList>
            <person name="Chebbi M.A.C."/>
        </authorList>
    </citation>
    <scope>NUCLEOTIDE SEQUENCE</scope>
    <source>
        <tissue evidence="3">Whole body</tissue>
    </source>
</reference>
<accession>A0A8J5UYK7</accession>
<protein>
    <recommendedName>
        <fullName evidence="2">ATPase dynein-related AAA domain-containing protein</fullName>
    </recommendedName>
</protein>
<name>A0A8J5UYK7_9HYME</name>